<evidence type="ECO:0000313" key="12">
    <source>
        <dbReference type="EMBL" id="CAI0555744.1"/>
    </source>
</evidence>
<feature type="region of interest" description="Disordered" evidence="11">
    <location>
        <begin position="336"/>
        <end position="437"/>
    </location>
</feature>
<reference evidence="12" key="1">
    <citation type="submission" date="2022-08" db="EMBL/GenBank/DDBJ databases">
        <authorList>
            <person name="Gutierrez-Valencia J."/>
        </authorList>
    </citation>
    <scope>NUCLEOTIDE SEQUENCE</scope>
</reference>
<protein>
    <recommendedName>
        <fullName evidence="9">U5 small nuclear ribonucleoprotein TSSC4</fullName>
    </recommendedName>
</protein>
<feature type="compositionally biased region" description="Basic and acidic residues" evidence="11">
    <location>
        <begin position="336"/>
        <end position="349"/>
    </location>
</feature>
<evidence type="ECO:0000256" key="3">
    <source>
        <dbReference type="ARBA" id="ARBA00010362"/>
    </source>
</evidence>
<evidence type="ECO:0000256" key="7">
    <source>
        <dbReference type="ARBA" id="ARBA00023187"/>
    </source>
</evidence>
<dbReference type="Pfam" id="PF15264">
    <property type="entry name" value="TSSC4"/>
    <property type="match status" value="1"/>
</dbReference>
<feature type="compositionally biased region" description="Basic and acidic residues" evidence="11">
    <location>
        <begin position="112"/>
        <end position="122"/>
    </location>
</feature>
<comment type="caution">
    <text evidence="12">The sequence shown here is derived from an EMBL/GenBank/DDBJ whole genome shotgun (WGS) entry which is preliminary data.</text>
</comment>
<evidence type="ECO:0000256" key="9">
    <source>
        <dbReference type="ARBA" id="ARBA00035304"/>
    </source>
</evidence>
<proteinExistence type="inferred from homology"/>
<evidence type="ECO:0000256" key="2">
    <source>
        <dbReference type="ARBA" id="ARBA00004496"/>
    </source>
</evidence>
<dbReference type="PANTHER" id="PTHR13445:SF3">
    <property type="entry name" value="U5 SMALL NUCLEAR RIBONUCLEOPROTEIN TSSC4"/>
    <property type="match status" value="1"/>
</dbReference>
<keyword evidence="13" id="KW-1185">Reference proteome</keyword>
<evidence type="ECO:0000256" key="11">
    <source>
        <dbReference type="SAM" id="MobiDB-lite"/>
    </source>
</evidence>
<keyword evidence="8" id="KW-0539">Nucleus</keyword>
<dbReference type="GO" id="GO:0005737">
    <property type="term" value="C:cytoplasm"/>
    <property type="evidence" value="ECO:0007669"/>
    <property type="project" value="UniProtKB-SubCell"/>
</dbReference>
<dbReference type="Proteomes" id="UP001154282">
    <property type="component" value="Unassembled WGS sequence"/>
</dbReference>
<evidence type="ECO:0000256" key="4">
    <source>
        <dbReference type="ARBA" id="ARBA00022490"/>
    </source>
</evidence>
<feature type="compositionally biased region" description="Polar residues" evidence="11">
    <location>
        <begin position="76"/>
        <end position="87"/>
    </location>
</feature>
<keyword evidence="4" id="KW-0963">Cytoplasm</keyword>
<feature type="compositionally biased region" description="Basic and acidic residues" evidence="11">
    <location>
        <begin position="358"/>
        <end position="376"/>
    </location>
</feature>
<feature type="compositionally biased region" description="Basic and acidic residues" evidence="11">
    <location>
        <begin position="45"/>
        <end position="54"/>
    </location>
</feature>
<evidence type="ECO:0000256" key="6">
    <source>
        <dbReference type="ARBA" id="ARBA00022728"/>
    </source>
</evidence>
<dbReference type="PANTHER" id="PTHR13445">
    <property type="entry name" value="TUMOR SUPPRESSING SUBTRANSFERABLE CANDIDATE 4 TSSC4"/>
    <property type="match status" value="1"/>
</dbReference>
<comment type="subcellular location">
    <subcellularLocation>
        <location evidence="2">Cytoplasm</location>
    </subcellularLocation>
    <subcellularLocation>
        <location evidence="1">Nucleus</location>
    </subcellularLocation>
</comment>
<dbReference type="InterPro" id="IPR029338">
    <property type="entry name" value="TSSC4"/>
</dbReference>
<dbReference type="GO" id="GO:0006397">
    <property type="term" value="P:mRNA processing"/>
    <property type="evidence" value="ECO:0007669"/>
    <property type="project" value="UniProtKB-KW"/>
</dbReference>
<comment type="function">
    <text evidence="10">Protein associated with the U5 snRNP, during its maturation and its post-splicing recycling and which is required for spliceosomal tri-snRNP complex assembly in the nucleus. Has a molecular sequestering activity and transiently hinders SNRNP200 binding sites for constitutive splicing factors that intervene later during the assembly of the spliceosome and splicing. Together with its molecular sequestering activity, may also function as a molecular adapter and placeholder, coordinating the assembly of the U5 snRNP and its association with the U4/U6 di-snRNP.</text>
</comment>
<dbReference type="GO" id="GO:0005681">
    <property type="term" value="C:spliceosomal complex"/>
    <property type="evidence" value="ECO:0007669"/>
    <property type="project" value="UniProtKB-KW"/>
</dbReference>
<feature type="compositionally biased region" description="Acidic residues" evidence="11">
    <location>
        <begin position="96"/>
        <end position="111"/>
    </location>
</feature>
<dbReference type="GO" id="GO:0008380">
    <property type="term" value="P:RNA splicing"/>
    <property type="evidence" value="ECO:0007669"/>
    <property type="project" value="UniProtKB-KW"/>
</dbReference>
<gene>
    <name evidence="12" type="ORF">LITE_LOCUS47716</name>
</gene>
<dbReference type="AlphaFoldDB" id="A0AAV0RGR9"/>
<organism evidence="12 13">
    <name type="scientific">Linum tenue</name>
    <dbReference type="NCBI Taxonomy" id="586396"/>
    <lineage>
        <taxon>Eukaryota</taxon>
        <taxon>Viridiplantae</taxon>
        <taxon>Streptophyta</taxon>
        <taxon>Embryophyta</taxon>
        <taxon>Tracheophyta</taxon>
        <taxon>Spermatophyta</taxon>
        <taxon>Magnoliopsida</taxon>
        <taxon>eudicotyledons</taxon>
        <taxon>Gunneridae</taxon>
        <taxon>Pentapetalae</taxon>
        <taxon>rosids</taxon>
        <taxon>fabids</taxon>
        <taxon>Malpighiales</taxon>
        <taxon>Linaceae</taxon>
        <taxon>Linum</taxon>
    </lineage>
</organism>
<feature type="compositionally biased region" description="Acidic residues" evidence="11">
    <location>
        <begin position="389"/>
        <end position="406"/>
    </location>
</feature>
<sequence>MEDSFRVRVDKVFGSLTSSNSADNLPAPTSASLRSLWSLTDEEIERSRWRKDESNGDDEEDDDTESLSLSRGFLAPNQSKAGLSRSETSFRRQIETDLDDLDDQVQDDDDDEKKSFEQRPDDYNEEEWEIKNSIGRDCTLDFEEEEDQYDKVAVGREKSEDRVYLKDLSKNEYEIDTGPSSSLEDALARDRRANHNAAKLRLKEDDESAARKIDSLTVSDNESQQPNNTYLQDCNLKSILKRKDDQAVDDSKFLQKRVRFDPECNTGDKETEDTAMEADLEDPLVYRMPQNYPSGIPDYMINPTKYTKYTFESSDVDEGTNRLAYMDFLKLIKKSEPGPEVDESIRGDPPKSVPFVPRKKENNADDWKSKQEEGGGGKKGVNVVIAAADDLEGGEESCAMDEDEAEVGAQQRNGGSGSGRPGRRYRMKGKLEVDELS</sequence>
<evidence type="ECO:0000256" key="5">
    <source>
        <dbReference type="ARBA" id="ARBA00022664"/>
    </source>
</evidence>
<keyword evidence="7" id="KW-0508">mRNA splicing</keyword>
<evidence type="ECO:0000256" key="8">
    <source>
        <dbReference type="ARBA" id="ARBA00023242"/>
    </source>
</evidence>
<feature type="region of interest" description="Disordered" evidence="11">
    <location>
        <begin position="16"/>
        <end position="128"/>
    </location>
</feature>
<dbReference type="EMBL" id="CAMGYJ010000010">
    <property type="protein sequence ID" value="CAI0555744.1"/>
    <property type="molecule type" value="Genomic_DNA"/>
</dbReference>
<comment type="similarity">
    <text evidence="3">Belongs to the TSSC4 family.</text>
</comment>
<evidence type="ECO:0000313" key="13">
    <source>
        <dbReference type="Proteomes" id="UP001154282"/>
    </source>
</evidence>
<keyword evidence="6" id="KW-0747">Spliceosome</keyword>
<feature type="compositionally biased region" description="Polar residues" evidence="11">
    <location>
        <begin position="16"/>
        <end position="38"/>
    </location>
</feature>
<evidence type="ECO:0000256" key="1">
    <source>
        <dbReference type="ARBA" id="ARBA00004123"/>
    </source>
</evidence>
<feature type="compositionally biased region" description="Acidic residues" evidence="11">
    <location>
        <begin position="55"/>
        <end position="65"/>
    </location>
</feature>
<evidence type="ECO:0000256" key="10">
    <source>
        <dbReference type="ARBA" id="ARBA00045970"/>
    </source>
</evidence>
<accession>A0AAV0RGR9</accession>
<name>A0AAV0RGR9_9ROSI</name>
<keyword evidence="5" id="KW-0507">mRNA processing</keyword>